<sequence>MNQTAKLQNYLNQLNPELEVLFQRPREASTKFQAQNDQVWFCNSPIGESTLGNMMTAMSLAASLSRHIKVVTGHKSTTSIESYNARASLQQKENVSNILNCFVAGNSYLATEYQPSSSREFPALPTPSTSSAITSIHLNRSRIIRM</sequence>
<name>A0ABN8LYD6_9CNID</name>
<dbReference type="EMBL" id="CALNXI010000214">
    <property type="protein sequence ID" value="CAH3022319.1"/>
    <property type="molecule type" value="Genomic_DNA"/>
</dbReference>
<gene>
    <name evidence="1" type="ORF">PEVE_00014965</name>
</gene>
<evidence type="ECO:0000313" key="1">
    <source>
        <dbReference type="EMBL" id="CAH3022319.1"/>
    </source>
</evidence>
<evidence type="ECO:0000313" key="2">
    <source>
        <dbReference type="Proteomes" id="UP001159427"/>
    </source>
</evidence>
<dbReference type="InterPro" id="IPR052787">
    <property type="entry name" value="MAVS"/>
</dbReference>
<proteinExistence type="predicted"/>
<protein>
    <submittedName>
        <fullName evidence="1">Uncharacterized protein</fullName>
    </submittedName>
</protein>
<dbReference type="PANTHER" id="PTHR21446">
    <property type="entry name" value="DUF3504 DOMAIN-CONTAINING PROTEIN"/>
    <property type="match status" value="1"/>
</dbReference>
<dbReference type="PANTHER" id="PTHR21446:SF12">
    <property type="entry name" value="POTASSIUM CHANNEL TETRAMERIZATION DOMAIN CONTAINING 1"/>
    <property type="match status" value="1"/>
</dbReference>
<reference evidence="1 2" key="1">
    <citation type="submission" date="2022-05" db="EMBL/GenBank/DDBJ databases">
        <authorList>
            <consortium name="Genoscope - CEA"/>
            <person name="William W."/>
        </authorList>
    </citation>
    <scope>NUCLEOTIDE SEQUENCE [LARGE SCALE GENOMIC DNA]</scope>
</reference>
<dbReference type="Proteomes" id="UP001159427">
    <property type="component" value="Unassembled WGS sequence"/>
</dbReference>
<keyword evidence="2" id="KW-1185">Reference proteome</keyword>
<accession>A0ABN8LYD6</accession>
<organism evidence="1 2">
    <name type="scientific">Porites evermanni</name>
    <dbReference type="NCBI Taxonomy" id="104178"/>
    <lineage>
        <taxon>Eukaryota</taxon>
        <taxon>Metazoa</taxon>
        <taxon>Cnidaria</taxon>
        <taxon>Anthozoa</taxon>
        <taxon>Hexacorallia</taxon>
        <taxon>Scleractinia</taxon>
        <taxon>Fungiina</taxon>
        <taxon>Poritidae</taxon>
        <taxon>Porites</taxon>
    </lineage>
</organism>
<comment type="caution">
    <text evidence="1">The sequence shown here is derived from an EMBL/GenBank/DDBJ whole genome shotgun (WGS) entry which is preliminary data.</text>
</comment>